<evidence type="ECO:0000313" key="3">
    <source>
        <dbReference type="EMBL" id="QAT16729.1"/>
    </source>
</evidence>
<dbReference type="EMBL" id="CP019384">
    <property type="protein sequence ID" value="QAT16729.1"/>
    <property type="molecule type" value="Genomic_DNA"/>
</dbReference>
<feature type="region of interest" description="Disordered" evidence="1">
    <location>
        <begin position="105"/>
        <end position="136"/>
    </location>
</feature>
<name>A0A410P3I4_VELA1</name>
<dbReference type="InterPro" id="IPR006497">
    <property type="entry name" value="Phage_lambda_VrpO_N"/>
</dbReference>
<proteinExistence type="predicted"/>
<dbReference type="OrthoDB" id="1821976at2"/>
<dbReference type="InterPro" id="IPR036388">
    <property type="entry name" value="WH-like_DNA-bd_sf"/>
</dbReference>
<evidence type="ECO:0000256" key="1">
    <source>
        <dbReference type="SAM" id="MobiDB-lite"/>
    </source>
</evidence>
<dbReference type="NCBIfam" id="TIGR01610">
    <property type="entry name" value="phage_O_Nterm"/>
    <property type="match status" value="1"/>
</dbReference>
<keyword evidence="4" id="KW-1185">Reference proteome</keyword>
<dbReference type="GO" id="GO:0006260">
    <property type="term" value="P:DNA replication"/>
    <property type="evidence" value="ECO:0007669"/>
    <property type="project" value="InterPro"/>
</dbReference>
<evidence type="ECO:0000259" key="2">
    <source>
        <dbReference type="Pfam" id="PF04492"/>
    </source>
</evidence>
<dbReference type="RefSeq" id="WP_128699367.1">
    <property type="nucleotide sequence ID" value="NZ_CP019384.1"/>
</dbReference>
<feature type="domain" description="Bacteriophage lambda Replication protein O N-terminal" evidence="2">
    <location>
        <begin position="9"/>
        <end position="102"/>
    </location>
</feature>
<dbReference type="KEGG" id="vai:BU251_02765"/>
<dbReference type="Pfam" id="PF04492">
    <property type="entry name" value="Phage_rep_O"/>
    <property type="match status" value="1"/>
</dbReference>
<sequence>MGKSYHHNDGFYTKINNDLLAALYKCPFNGTELRLILVVIRRTYGWNKASAFISYGCLADELGVDKRSIRRSMKLLVQDKVIFKESSFRTNLFSVNKDYASWRLWKSPDPRNKNVPPNGADEDKADPQKRGEVILT</sequence>
<organism evidence="3 4">
    <name type="scientific">Velamenicoccus archaeovorus</name>
    <dbReference type="NCBI Taxonomy" id="1930593"/>
    <lineage>
        <taxon>Bacteria</taxon>
        <taxon>Pseudomonadati</taxon>
        <taxon>Candidatus Omnitrophota</taxon>
        <taxon>Candidatus Velamenicoccus</taxon>
    </lineage>
</organism>
<reference evidence="3 4" key="1">
    <citation type="submission" date="2017-01" db="EMBL/GenBank/DDBJ databases">
        <title>First insights into the biology of 'candidatus Vampirococcus archaeovorus'.</title>
        <authorList>
            <person name="Kizina J."/>
            <person name="Jordan S."/>
            <person name="Stueber K."/>
            <person name="Reinhardt R."/>
            <person name="Harder J."/>
        </authorList>
    </citation>
    <scope>NUCLEOTIDE SEQUENCE [LARGE SCALE GENOMIC DNA]</scope>
    <source>
        <strain evidence="3 4">LiM</strain>
    </source>
</reference>
<dbReference type="Proteomes" id="UP000287243">
    <property type="component" value="Chromosome"/>
</dbReference>
<evidence type="ECO:0000313" key="4">
    <source>
        <dbReference type="Proteomes" id="UP000287243"/>
    </source>
</evidence>
<gene>
    <name evidence="3" type="ORF">BU251_02765</name>
</gene>
<dbReference type="Gene3D" id="1.10.10.10">
    <property type="entry name" value="Winged helix-like DNA-binding domain superfamily/Winged helix DNA-binding domain"/>
    <property type="match status" value="1"/>
</dbReference>
<protein>
    <recommendedName>
        <fullName evidence="2">Bacteriophage lambda Replication protein O N-terminal domain-containing protein</fullName>
    </recommendedName>
</protein>
<feature type="compositionally biased region" description="Basic and acidic residues" evidence="1">
    <location>
        <begin position="121"/>
        <end position="136"/>
    </location>
</feature>
<accession>A0A410P3I4</accession>
<dbReference type="AlphaFoldDB" id="A0A410P3I4"/>